<protein>
    <submittedName>
        <fullName evidence="1">Uncharacterized protein</fullName>
    </submittedName>
</protein>
<evidence type="ECO:0000313" key="1">
    <source>
        <dbReference type="EMBL" id="KAJ4950359.1"/>
    </source>
</evidence>
<dbReference type="SUPFAM" id="SSF50386">
    <property type="entry name" value="STI-like"/>
    <property type="match status" value="1"/>
</dbReference>
<reference evidence="1" key="1">
    <citation type="journal article" date="2023" name="Plant J.">
        <title>The genome of the king protea, Protea cynaroides.</title>
        <authorList>
            <person name="Chang J."/>
            <person name="Duong T.A."/>
            <person name="Schoeman C."/>
            <person name="Ma X."/>
            <person name="Roodt D."/>
            <person name="Barker N."/>
            <person name="Li Z."/>
            <person name="Van de Peer Y."/>
            <person name="Mizrachi E."/>
        </authorList>
    </citation>
    <scope>NUCLEOTIDE SEQUENCE</scope>
    <source>
        <tissue evidence="1">Young leaves</tissue>
    </source>
</reference>
<dbReference type="Proteomes" id="UP001141806">
    <property type="component" value="Unassembled WGS sequence"/>
</dbReference>
<dbReference type="InterPro" id="IPR002160">
    <property type="entry name" value="Prot_inh_Kunz-lg"/>
</dbReference>
<dbReference type="Pfam" id="PF00197">
    <property type="entry name" value="Kunitz_legume"/>
    <property type="match status" value="1"/>
</dbReference>
<sequence>MNMDPPSCPLQNPRITQKRGMNSSTALGLRFLQIEEEEKMIQEWEGLNIRFSWMNDTIWQVEDRRQQSSRLRDLTRYGEETPGHPMVSTVTNQFKIERMSKGKPQLYARLLPQCVLVLPCGL</sequence>
<dbReference type="GO" id="GO:0004866">
    <property type="term" value="F:endopeptidase inhibitor activity"/>
    <property type="evidence" value="ECO:0007669"/>
    <property type="project" value="InterPro"/>
</dbReference>
<dbReference type="Gene3D" id="2.80.10.50">
    <property type="match status" value="1"/>
</dbReference>
<comment type="caution">
    <text evidence="1">The sequence shown here is derived from an EMBL/GenBank/DDBJ whole genome shotgun (WGS) entry which is preliminary data.</text>
</comment>
<name>A0A9Q0JRN7_9MAGN</name>
<dbReference type="InterPro" id="IPR011065">
    <property type="entry name" value="Kunitz_inhibitor_STI-like_sf"/>
</dbReference>
<keyword evidence="2" id="KW-1185">Reference proteome</keyword>
<evidence type="ECO:0000313" key="2">
    <source>
        <dbReference type="Proteomes" id="UP001141806"/>
    </source>
</evidence>
<proteinExistence type="predicted"/>
<gene>
    <name evidence="1" type="ORF">NE237_027191</name>
</gene>
<accession>A0A9Q0JRN7</accession>
<dbReference type="EMBL" id="JAMYWD010000012">
    <property type="protein sequence ID" value="KAJ4950359.1"/>
    <property type="molecule type" value="Genomic_DNA"/>
</dbReference>
<dbReference type="AlphaFoldDB" id="A0A9Q0JRN7"/>
<organism evidence="1 2">
    <name type="scientific">Protea cynaroides</name>
    <dbReference type="NCBI Taxonomy" id="273540"/>
    <lineage>
        <taxon>Eukaryota</taxon>
        <taxon>Viridiplantae</taxon>
        <taxon>Streptophyta</taxon>
        <taxon>Embryophyta</taxon>
        <taxon>Tracheophyta</taxon>
        <taxon>Spermatophyta</taxon>
        <taxon>Magnoliopsida</taxon>
        <taxon>Proteales</taxon>
        <taxon>Proteaceae</taxon>
        <taxon>Protea</taxon>
    </lineage>
</organism>
<dbReference type="OrthoDB" id="1918435at2759"/>